<comment type="subcellular location">
    <subcellularLocation>
        <location evidence="1">Cell membrane</location>
        <topology evidence="1">Multi-pass membrane protein</topology>
    </subcellularLocation>
</comment>
<feature type="transmembrane region" description="Helical" evidence="5">
    <location>
        <begin position="12"/>
        <end position="32"/>
    </location>
</feature>
<feature type="domain" description="Major facilitator superfamily (MFS) profile" evidence="6">
    <location>
        <begin position="16"/>
        <end position="457"/>
    </location>
</feature>
<keyword evidence="8" id="KW-1185">Reference proteome</keyword>
<feature type="transmembrane region" description="Helical" evidence="5">
    <location>
        <begin position="434"/>
        <end position="453"/>
    </location>
</feature>
<sequence>MVSGSESAEPVKARWVLAAVSMALFCVQIDYFAANLALPRMASDLNSTPSDLQWVISVYMLTLGAFMVPAGRIGDIFGRRKALMAGIALFGLASALCAVAPSVPLIVAFRALQGLGAALIFPVSVSVLTNAFPAVKASHAIGLAYGIAGLGNAAGPLIGGLLTDTVGWRWIFWLNVPLTVVSLALGAWSIGESSDENAPRRLDITGLALITVGIGLFTLTFDRAPHWGWVSVPTVVAFAGSLAALSLFVVVENRAPWPLVNLSLVRDARFAVLVIAGATANIAYAVAIFLSTLNLQQVRALDPLMAGLVFLGPSAGAALGGVLSGRLAADRSPLLVMGLTSGAAAISLAALAASGEWIVYLPALSACGFTLGLLYAFTTVATQAVVRPERAGEAAGVTLTALVTLAGVGVAVSGTALEMLERGGQSTASAIDTILGVLAALLLIASALALWIARTPMASVRSR</sequence>
<evidence type="ECO:0000256" key="2">
    <source>
        <dbReference type="ARBA" id="ARBA00022692"/>
    </source>
</evidence>
<dbReference type="GO" id="GO:0022857">
    <property type="term" value="F:transmembrane transporter activity"/>
    <property type="evidence" value="ECO:0007669"/>
    <property type="project" value="InterPro"/>
</dbReference>
<evidence type="ECO:0000256" key="1">
    <source>
        <dbReference type="ARBA" id="ARBA00004651"/>
    </source>
</evidence>
<dbReference type="GO" id="GO:0005886">
    <property type="term" value="C:plasma membrane"/>
    <property type="evidence" value="ECO:0007669"/>
    <property type="project" value="UniProtKB-SubCell"/>
</dbReference>
<dbReference type="Gene3D" id="1.20.1250.20">
    <property type="entry name" value="MFS general substrate transporter like domains"/>
    <property type="match status" value="1"/>
</dbReference>
<feature type="transmembrane region" description="Helical" evidence="5">
    <location>
        <begin position="52"/>
        <end position="70"/>
    </location>
</feature>
<dbReference type="PROSITE" id="PS50850">
    <property type="entry name" value="MFS"/>
    <property type="match status" value="1"/>
</dbReference>
<reference evidence="7 8" key="1">
    <citation type="journal article" date="2019" name="Emerg. Microbes Infect.">
        <title>Comprehensive subspecies identification of 175 nontuberculous mycobacteria species based on 7547 genomic profiles.</title>
        <authorList>
            <person name="Matsumoto Y."/>
            <person name="Kinjo T."/>
            <person name="Motooka D."/>
            <person name="Nabeya D."/>
            <person name="Jung N."/>
            <person name="Uechi K."/>
            <person name="Horii T."/>
            <person name="Iida T."/>
            <person name="Fujita J."/>
            <person name="Nakamura S."/>
        </authorList>
    </citation>
    <scope>NUCLEOTIDE SEQUENCE [LARGE SCALE GENOMIC DNA]</scope>
    <source>
        <strain evidence="7 8">JCM 6399</strain>
    </source>
</reference>
<dbReference type="InterPro" id="IPR036259">
    <property type="entry name" value="MFS_trans_sf"/>
</dbReference>
<dbReference type="InterPro" id="IPR011701">
    <property type="entry name" value="MFS"/>
</dbReference>
<gene>
    <name evidence="7" type="ORF">MGALJ_54580</name>
</gene>
<dbReference type="Proteomes" id="UP000465785">
    <property type="component" value="Chromosome"/>
</dbReference>
<evidence type="ECO:0000313" key="8">
    <source>
        <dbReference type="Proteomes" id="UP000465785"/>
    </source>
</evidence>
<accession>A0A9W4BPA4</accession>
<dbReference type="InterPro" id="IPR020846">
    <property type="entry name" value="MFS_dom"/>
</dbReference>
<evidence type="ECO:0000259" key="6">
    <source>
        <dbReference type="PROSITE" id="PS50850"/>
    </source>
</evidence>
<feature type="transmembrane region" description="Helical" evidence="5">
    <location>
        <begin position="394"/>
        <end position="414"/>
    </location>
</feature>
<dbReference type="PANTHER" id="PTHR42718:SF49">
    <property type="entry name" value="EXPORT PROTEIN"/>
    <property type="match status" value="1"/>
</dbReference>
<keyword evidence="3 5" id="KW-1133">Transmembrane helix</keyword>
<evidence type="ECO:0000313" key="7">
    <source>
        <dbReference type="EMBL" id="BBY95789.1"/>
    </source>
</evidence>
<name>A0A9W4BPA4_9MYCO</name>
<keyword evidence="4 5" id="KW-0472">Membrane</keyword>
<dbReference type="Pfam" id="PF07690">
    <property type="entry name" value="MFS_1"/>
    <property type="match status" value="1"/>
</dbReference>
<dbReference type="Gene3D" id="1.20.1720.10">
    <property type="entry name" value="Multidrug resistance protein D"/>
    <property type="match status" value="1"/>
</dbReference>
<dbReference type="PANTHER" id="PTHR42718">
    <property type="entry name" value="MAJOR FACILITATOR SUPERFAMILY MULTIDRUG TRANSPORTER MFSC"/>
    <property type="match status" value="1"/>
</dbReference>
<dbReference type="SUPFAM" id="SSF103473">
    <property type="entry name" value="MFS general substrate transporter"/>
    <property type="match status" value="1"/>
</dbReference>
<evidence type="ECO:0000256" key="4">
    <source>
        <dbReference type="ARBA" id="ARBA00023136"/>
    </source>
</evidence>
<dbReference type="EMBL" id="AP022601">
    <property type="protein sequence ID" value="BBY95789.1"/>
    <property type="molecule type" value="Genomic_DNA"/>
</dbReference>
<feature type="transmembrane region" description="Helical" evidence="5">
    <location>
        <begin position="107"/>
        <end position="128"/>
    </location>
</feature>
<evidence type="ECO:0000256" key="3">
    <source>
        <dbReference type="ARBA" id="ARBA00022989"/>
    </source>
</evidence>
<dbReference type="AlphaFoldDB" id="A0A9W4BPA4"/>
<keyword evidence="2 5" id="KW-0812">Transmembrane</keyword>
<feature type="transmembrane region" description="Helical" evidence="5">
    <location>
        <begin position="304"/>
        <end position="322"/>
    </location>
</feature>
<organism evidence="7 8">
    <name type="scientific">Mycobacterium gallinarum</name>
    <dbReference type="NCBI Taxonomy" id="39689"/>
    <lineage>
        <taxon>Bacteria</taxon>
        <taxon>Bacillati</taxon>
        <taxon>Actinomycetota</taxon>
        <taxon>Actinomycetes</taxon>
        <taxon>Mycobacteriales</taxon>
        <taxon>Mycobacteriaceae</taxon>
        <taxon>Mycobacterium</taxon>
    </lineage>
</organism>
<dbReference type="KEGG" id="mgau:MGALJ_54580"/>
<feature type="transmembrane region" description="Helical" evidence="5">
    <location>
        <begin position="359"/>
        <end position="382"/>
    </location>
</feature>
<feature type="transmembrane region" description="Helical" evidence="5">
    <location>
        <begin position="227"/>
        <end position="250"/>
    </location>
</feature>
<feature type="transmembrane region" description="Helical" evidence="5">
    <location>
        <begin position="270"/>
        <end position="292"/>
    </location>
</feature>
<dbReference type="RefSeq" id="WP_232076371.1">
    <property type="nucleotide sequence ID" value="NZ_AP022601.1"/>
</dbReference>
<feature type="transmembrane region" description="Helical" evidence="5">
    <location>
        <begin position="334"/>
        <end position="353"/>
    </location>
</feature>
<dbReference type="PRINTS" id="PR01036">
    <property type="entry name" value="TCRTETB"/>
</dbReference>
<feature type="transmembrane region" description="Helical" evidence="5">
    <location>
        <begin position="82"/>
        <end position="101"/>
    </location>
</feature>
<proteinExistence type="predicted"/>
<protein>
    <submittedName>
        <fullName evidence="7">MFS transporter</fullName>
    </submittedName>
</protein>
<feature type="transmembrane region" description="Helical" evidence="5">
    <location>
        <begin position="140"/>
        <end position="158"/>
    </location>
</feature>
<evidence type="ECO:0000256" key="5">
    <source>
        <dbReference type="SAM" id="Phobius"/>
    </source>
</evidence>
<dbReference type="CDD" id="cd17321">
    <property type="entry name" value="MFS_MMR_MDR_like"/>
    <property type="match status" value="1"/>
</dbReference>
<feature type="transmembrane region" description="Helical" evidence="5">
    <location>
        <begin position="170"/>
        <end position="190"/>
    </location>
</feature>
<feature type="transmembrane region" description="Helical" evidence="5">
    <location>
        <begin position="202"/>
        <end position="221"/>
    </location>
</feature>